<dbReference type="Pfam" id="PF05970">
    <property type="entry name" value="PIF1"/>
    <property type="match status" value="1"/>
</dbReference>
<dbReference type="PANTHER" id="PTHR10492:SF101">
    <property type="entry name" value="ATP-DEPENDENT DNA HELICASE"/>
    <property type="match status" value="1"/>
</dbReference>
<comment type="catalytic activity">
    <reaction evidence="1">
        <text>ATP + H2O = ADP + phosphate + H(+)</text>
        <dbReference type="Rhea" id="RHEA:13065"/>
        <dbReference type="ChEBI" id="CHEBI:15377"/>
        <dbReference type="ChEBI" id="CHEBI:15378"/>
        <dbReference type="ChEBI" id="CHEBI:30616"/>
        <dbReference type="ChEBI" id="CHEBI:43474"/>
        <dbReference type="ChEBI" id="CHEBI:456216"/>
        <dbReference type="EC" id="5.6.2.3"/>
    </reaction>
</comment>
<dbReference type="GO" id="GO:0043139">
    <property type="term" value="F:5'-3' DNA helicase activity"/>
    <property type="evidence" value="ECO:0007669"/>
    <property type="project" value="UniProtKB-EC"/>
</dbReference>
<keyword evidence="1" id="KW-0227">DNA damage</keyword>
<keyword evidence="1" id="KW-0233">DNA recombination</keyword>
<protein>
    <recommendedName>
        <fullName evidence="1">ATP-dependent DNA helicase</fullName>
        <ecNumber evidence="1">5.6.2.3</ecNumber>
    </recommendedName>
</protein>
<keyword evidence="1" id="KW-0067">ATP-binding</keyword>
<dbReference type="EC" id="5.6.2.3" evidence="1"/>
<dbReference type="InterPro" id="IPR010285">
    <property type="entry name" value="DNA_helicase_pif1-like_DEAD"/>
</dbReference>
<dbReference type="GO" id="GO:0005524">
    <property type="term" value="F:ATP binding"/>
    <property type="evidence" value="ECO:0007669"/>
    <property type="project" value="UniProtKB-KW"/>
</dbReference>
<keyword evidence="4" id="KW-1185">Reference proteome</keyword>
<feature type="domain" description="DNA helicase Pif1-like DEAD-box helicase" evidence="2">
    <location>
        <begin position="1"/>
        <end position="94"/>
    </location>
</feature>
<dbReference type="Proteomes" id="UP001172457">
    <property type="component" value="Chromosome 1"/>
</dbReference>
<organism evidence="3 4">
    <name type="scientific">Centaurea solstitialis</name>
    <name type="common">yellow star-thistle</name>
    <dbReference type="NCBI Taxonomy" id="347529"/>
    <lineage>
        <taxon>Eukaryota</taxon>
        <taxon>Viridiplantae</taxon>
        <taxon>Streptophyta</taxon>
        <taxon>Embryophyta</taxon>
        <taxon>Tracheophyta</taxon>
        <taxon>Spermatophyta</taxon>
        <taxon>Magnoliopsida</taxon>
        <taxon>eudicotyledons</taxon>
        <taxon>Gunneridae</taxon>
        <taxon>Pentapetalae</taxon>
        <taxon>asterids</taxon>
        <taxon>campanulids</taxon>
        <taxon>Asterales</taxon>
        <taxon>Asteraceae</taxon>
        <taxon>Carduoideae</taxon>
        <taxon>Cardueae</taxon>
        <taxon>Centaureinae</taxon>
        <taxon>Centaurea</taxon>
    </lineage>
</organism>
<dbReference type="GO" id="GO:0016787">
    <property type="term" value="F:hydrolase activity"/>
    <property type="evidence" value="ECO:0007669"/>
    <property type="project" value="UniProtKB-KW"/>
</dbReference>
<reference evidence="3" key="1">
    <citation type="submission" date="2023-03" db="EMBL/GenBank/DDBJ databases">
        <title>Chromosome-scale reference genome and RAD-based genetic map of yellow starthistle (Centaurea solstitialis) reveal putative structural variation and QTLs associated with invader traits.</title>
        <authorList>
            <person name="Reatini B."/>
            <person name="Cang F.A."/>
            <person name="Jiang Q."/>
            <person name="Mckibben M.T.W."/>
            <person name="Barker M.S."/>
            <person name="Rieseberg L.H."/>
            <person name="Dlugosch K.M."/>
        </authorList>
    </citation>
    <scope>NUCLEOTIDE SEQUENCE</scope>
    <source>
        <strain evidence="3">CAN-66</strain>
        <tissue evidence="3">Leaf</tissue>
    </source>
</reference>
<comment type="cofactor">
    <cofactor evidence="1">
        <name>Mg(2+)</name>
        <dbReference type="ChEBI" id="CHEBI:18420"/>
    </cofactor>
</comment>
<dbReference type="PANTHER" id="PTHR10492">
    <property type="match status" value="1"/>
</dbReference>
<evidence type="ECO:0000259" key="2">
    <source>
        <dbReference type="Pfam" id="PF05970"/>
    </source>
</evidence>
<evidence type="ECO:0000313" key="3">
    <source>
        <dbReference type="EMBL" id="KAJ9564769.1"/>
    </source>
</evidence>
<dbReference type="GO" id="GO:0006310">
    <property type="term" value="P:DNA recombination"/>
    <property type="evidence" value="ECO:0007669"/>
    <property type="project" value="UniProtKB-KW"/>
</dbReference>
<keyword evidence="1" id="KW-0234">DNA repair</keyword>
<comment type="similarity">
    <text evidence="1">Belongs to the helicase family.</text>
</comment>
<dbReference type="GO" id="GO:0006281">
    <property type="term" value="P:DNA repair"/>
    <property type="evidence" value="ECO:0007669"/>
    <property type="project" value="UniProtKB-KW"/>
</dbReference>
<dbReference type="AlphaFoldDB" id="A0AA38WU08"/>
<sequence length="109" mass="12772">MAHKYCFKALDKSLQDIPIVCGGNFRQIFLVIPKGTRPDIVNTSLNSFLWPLFKVYEVNQKMRLRAKSIYELEVVKIAMFDNWMLQIGDGSFYDHPHNKLLQIPHDIYV</sequence>
<proteinExistence type="inferred from homology"/>
<evidence type="ECO:0000313" key="4">
    <source>
        <dbReference type="Proteomes" id="UP001172457"/>
    </source>
</evidence>
<keyword evidence="1" id="KW-0378">Hydrolase</keyword>
<accession>A0AA38WU08</accession>
<dbReference type="GO" id="GO:0000723">
    <property type="term" value="P:telomere maintenance"/>
    <property type="evidence" value="ECO:0007669"/>
    <property type="project" value="InterPro"/>
</dbReference>
<evidence type="ECO:0000256" key="1">
    <source>
        <dbReference type="RuleBase" id="RU363044"/>
    </source>
</evidence>
<dbReference type="EMBL" id="JARYMX010000001">
    <property type="protein sequence ID" value="KAJ9564769.1"/>
    <property type="molecule type" value="Genomic_DNA"/>
</dbReference>
<keyword evidence="1" id="KW-0547">Nucleotide-binding</keyword>
<keyword evidence="1" id="KW-0347">Helicase</keyword>
<comment type="caution">
    <text evidence="3">The sequence shown here is derived from an EMBL/GenBank/DDBJ whole genome shotgun (WGS) entry which is preliminary data.</text>
</comment>
<gene>
    <name evidence="3" type="ORF">OSB04_000735</name>
</gene>
<name>A0AA38WU08_9ASTR</name>